<reference evidence="1 2" key="1">
    <citation type="submission" date="2020-08" db="EMBL/GenBank/DDBJ databases">
        <title>Functional genomics of gut bacteria from endangered species of beetles.</title>
        <authorList>
            <person name="Carlos-Shanley C."/>
        </authorList>
    </citation>
    <scope>NUCLEOTIDE SEQUENCE [LARGE SCALE GENOMIC DNA]</scope>
    <source>
        <strain evidence="1 2">S00070</strain>
    </source>
</reference>
<dbReference type="AlphaFoldDB" id="A0A841EIP8"/>
<protein>
    <submittedName>
        <fullName evidence="1">Uncharacterized protein</fullName>
    </submittedName>
</protein>
<gene>
    <name evidence="1" type="ORF">HNP25_001498</name>
</gene>
<keyword evidence="2" id="KW-1185">Reference proteome</keyword>
<organism evidence="1 2">
    <name type="scientific">Arcicella rosea</name>
    <dbReference type="NCBI Taxonomy" id="502909"/>
    <lineage>
        <taxon>Bacteria</taxon>
        <taxon>Pseudomonadati</taxon>
        <taxon>Bacteroidota</taxon>
        <taxon>Cytophagia</taxon>
        <taxon>Cytophagales</taxon>
        <taxon>Flectobacillaceae</taxon>
        <taxon>Arcicella</taxon>
    </lineage>
</organism>
<dbReference type="RefSeq" id="WP_184132661.1">
    <property type="nucleotide sequence ID" value="NZ_JACHKT010000008.1"/>
</dbReference>
<name>A0A841EIP8_9BACT</name>
<dbReference type="Proteomes" id="UP000524404">
    <property type="component" value="Unassembled WGS sequence"/>
</dbReference>
<accession>A0A841EIP8</accession>
<comment type="caution">
    <text evidence="1">The sequence shown here is derived from an EMBL/GenBank/DDBJ whole genome shotgun (WGS) entry which is preliminary data.</text>
</comment>
<proteinExistence type="predicted"/>
<evidence type="ECO:0000313" key="2">
    <source>
        <dbReference type="Proteomes" id="UP000524404"/>
    </source>
</evidence>
<evidence type="ECO:0000313" key="1">
    <source>
        <dbReference type="EMBL" id="MBB6002846.1"/>
    </source>
</evidence>
<dbReference type="EMBL" id="JACHKT010000008">
    <property type="protein sequence ID" value="MBB6002846.1"/>
    <property type="molecule type" value="Genomic_DNA"/>
</dbReference>
<sequence>MKNKTILSLVIFLSFISSITINAQIRKFEMTLKDSVRKEALRKYLETLNHSTNLVKGKFIVVLREEEHSLKKDSLFNHCFSLYTTPTNYYKYSGNPLAGYFYLEGVLFIVELNSHFLKGSSGVLEEIDKVVGNILEEYVPTRSVPAPEVIVNGKSIKEIRIYGDPKISNNREIVFYRNGKYKFYSMQ</sequence>